<dbReference type="Pfam" id="PF12802">
    <property type="entry name" value="MarR_2"/>
    <property type="match status" value="1"/>
</dbReference>
<reference evidence="2 3" key="1">
    <citation type="submission" date="2018-03" db="EMBL/GenBank/DDBJ databases">
        <title>Genomic Encyclopedia of Archaeal and Bacterial Type Strains, Phase II (KMG-II): from individual species to whole genera.</title>
        <authorList>
            <person name="Goeker M."/>
        </authorList>
    </citation>
    <scope>NUCLEOTIDE SEQUENCE [LARGE SCALE GENOMIC DNA]</scope>
    <source>
        <strain evidence="2 3">DSM 19711</strain>
    </source>
</reference>
<dbReference type="Proteomes" id="UP000238083">
    <property type="component" value="Unassembled WGS sequence"/>
</dbReference>
<dbReference type="InterPro" id="IPR052526">
    <property type="entry name" value="HTH-type_Bedaq_tolerance"/>
</dbReference>
<dbReference type="EMBL" id="PVZF01000001">
    <property type="protein sequence ID" value="PRY18155.1"/>
    <property type="molecule type" value="Genomic_DNA"/>
</dbReference>
<feature type="domain" description="HTH marR-type" evidence="1">
    <location>
        <begin position="16"/>
        <end position="152"/>
    </location>
</feature>
<comment type="caution">
    <text evidence="2">The sequence shown here is derived from an EMBL/GenBank/DDBJ whole genome shotgun (WGS) entry which is preliminary data.</text>
</comment>
<dbReference type="SMART" id="SM00347">
    <property type="entry name" value="HTH_MARR"/>
    <property type="match status" value="1"/>
</dbReference>
<evidence type="ECO:0000259" key="1">
    <source>
        <dbReference type="PROSITE" id="PS50995"/>
    </source>
</evidence>
<evidence type="ECO:0000313" key="3">
    <source>
        <dbReference type="Proteomes" id="UP000238083"/>
    </source>
</evidence>
<dbReference type="InterPro" id="IPR036390">
    <property type="entry name" value="WH_DNA-bd_sf"/>
</dbReference>
<dbReference type="SUPFAM" id="SSF46785">
    <property type="entry name" value="Winged helix' DNA-binding domain"/>
    <property type="match status" value="1"/>
</dbReference>
<dbReference type="Gene3D" id="1.10.10.10">
    <property type="entry name" value="Winged helix-like DNA-binding domain superfamily/Winged helix DNA-binding domain"/>
    <property type="match status" value="1"/>
</dbReference>
<organism evidence="2 3">
    <name type="scientific">Kineococcus rhizosphaerae</name>
    <dbReference type="NCBI Taxonomy" id="559628"/>
    <lineage>
        <taxon>Bacteria</taxon>
        <taxon>Bacillati</taxon>
        <taxon>Actinomycetota</taxon>
        <taxon>Actinomycetes</taxon>
        <taxon>Kineosporiales</taxon>
        <taxon>Kineosporiaceae</taxon>
        <taxon>Kineococcus</taxon>
    </lineage>
</organism>
<dbReference type="InterPro" id="IPR000835">
    <property type="entry name" value="HTH_MarR-typ"/>
</dbReference>
<dbReference type="AlphaFoldDB" id="A0A2T0RAH1"/>
<sequence length="153" mass="16462">MPTEGPPPSRDAPSDAVRAAHDLRVLLSRLRRRLLEVQGSDDLPAGAISVLLRLDKDGPSTAAALAAAERIRPQSTAATIAALQEQGLVDRRPDPDDGRRLLVDLTAAGRDRVAGDRAARGAWLTQAFQTRYSDGERAEVVRALALLERLLAE</sequence>
<dbReference type="PROSITE" id="PS50995">
    <property type="entry name" value="HTH_MARR_2"/>
    <property type="match status" value="1"/>
</dbReference>
<dbReference type="RefSeq" id="WP_106206420.1">
    <property type="nucleotide sequence ID" value="NZ_PVZF01000001.1"/>
</dbReference>
<proteinExistence type="predicted"/>
<dbReference type="PANTHER" id="PTHR39515">
    <property type="entry name" value="CONSERVED PROTEIN"/>
    <property type="match status" value="1"/>
</dbReference>
<evidence type="ECO:0000313" key="2">
    <source>
        <dbReference type="EMBL" id="PRY18155.1"/>
    </source>
</evidence>
<protein>
    <submittedName>
        <fullName evidence="2">DNA-binding MarR family transcriptional regulator</fullName>
    </submittedName>
</protein>
<name>A0A2T0RAH1_9ACTN</name>
<dbReference type="InterPro" id="IPR036388">
    <property type="entry name" value="WH-like_DNA-bd_sf"/>
</dbReference>
<dbReference type="Gene3D" id="1.10.287.100">
    <property type="match status" value="1"/>
</dbReference>
<keyword evidence="2" id="KW-0238">DNA-binding</keyword>
<dbReference type="GO" id="GO:0003700">
    <property type="term" value="F:DNA-binding transcription factor activity"/>
    <property type="evidence" value="ECO:0007669"/>
    <property type="project" value="InterPro"/>
</dbReference>
<dbReference type="PANTHER" id="PTHR39515:SF2">
    <property type="entry name" value="HTH-TYPE TRANSCRIPTIONAL REGULATOR RV0880"/>
    <property type="match status" value="1"/>
</dbReference>
<keyword evidence="3" id="KW-1185">Reference proteome</keyword>
<gene>
    <name evidence="2" type="ORF">CLV37_101399</name>
</gene>
<dbReference type="GO" id="GO:0003677">
    <property type="term" value="F:DNA binding"/>
    <property type="evidence" value="ECO:0007669"/>
    <property type="project" value="UniProtKB-KW"/>
</dbReference>
<accession>A0A2T0RAH1</accession>